<keyword evidence="6" id="KW-0963">Cytoplasm</keyword>
<dbReference type="InterPro" id="IPR019357">
    <property type="entry name" value="SCOC"/>
</dbReference>
<sequence>MASLESASSPRSDFSAGSMQSPLDKEQLVTQILDLQEALQASLQRVESARGDHTRISVENQTLLQYINNLMSATGPPMPPRRK</sequence>
<dbReference type="EMBL" id="QEAQ01000081">
    <property type="protein sequence ID" value="TPX56204.1"/>
    <property type="molecule type" value="Genomic_DNA"/>
</dbReference>
<evidence type="ECO:0000256" key="1">
    <source>
        <dbReference type="ARBA" id="ARBA00002743"/>
    </source>
</evidence>
<evidence type="ECO:0000256" key="10">
    <source>
        <dbReference type="SAM" id="MobiDB-lite"/>
    </source>
</evidence>
<keyword evidence="9" id="KW-0472">Membrane</keyword>
<accession>A0A507DWV6</accession>
<reference evidence="11 12" key="1">
    <citation type="journal article" date="2019" name="Sci. Rep.">
        <title>Comparative genomics of chytrid fungi reveal insights into the obligate biotrophic and pathogenic lifestyle of Synchytrium endobioticum.</title>
        <authorList>
            <person name="van de Vossenberg B.T.L.H."/>
            <person name="Warris S."/>
            <person name="Nguyen H.D.T."/>
            <person name="van Gent-Pelzer M.P.E."/>
            <person name="Joly D.L."/>
            <person name="van de Geest H.C."/>
            <person name="Bonants P.J.M."/>
            <person name="Smith D.S."/>
            <person name="Levesque C.A."/>
            <person name="van der Lee T.A.J."/>
        </authorList>
    </citation>
    <scope>NUCLEOTIDE SEQUENCE [LARGE SCALE GENOMIC DNA]</scope>
    <source>
        <strain evidence="11 12">CBS 809.83</strain>
    </source>
</reference>
<feature type="compositionally biased region" description="Polar residues" evidence="10">
    <location>
        <begin position="1"/>
        <end position="21"/>
    </location>
</feature>
<dbReference type="STRING" id="109895.A0A507DWV6"/>
<proteinExistence type="inferred from homology"/>
<dbReference type="Proteomes" id="UP000318582">
    <property type="component" value="Unassembled WGS sequence"/>
</dbReference>
<evidence type="ECO:0000256" key="9">
    <source>
        <dbReference type="ARBA" id="ARBA00023136"/>
    </source>
</evidence>
<evidence type="ECO:0000256" key="8">
    <source>
        <dbReference type="ARBA" id="ARBA00023054"/>
    </source>
</evidence>
<comment type="similarity">
    <text evidence="5">Belongs to the SCOC family.</text>
</comment>
<keyword evidence="8" id="KW-0175">Coiled coil</keyword>
<keyword evidence="7" id="KW-0333">Golgi apparatus</keyword>
<organism evidence="11 12">
    <name type="scientific">Powellomyces hirtus</name>
    <dbReference type="NCBI Taxonomy" id="109895"/>
    <lineage>
        <taxon>Eukaryota</taxon>
        <taxon>Fungi</taxon>
        <taxon>Fungi incertae sedis</taxon>
        <taxon>Chytridiomycota</taxon>
        <taxon>Chytridiomycota incertae sedis</taxon>
        <taxon>Chytridiomycetes</taxon>
        <taxon>Spizellomycetales</taxon>
        <taxon>Powellomycetaceae</taxon>
        <taxon>Powellomyces</taxon>
    </lineage>
</organism>
<evidence type="ECO:0000313" key="11">
    <source>
        <dbReference type="EMBL" id="TPX56204.1"/>
    </source>
</evidence>
<evidence type="ECO:0000256" key="2">
    <source>
        <dbReference type="ARBA" id="ARBA00004255"/>
    </source>
</evidence>
<name>A0A507DWV6_9FUNG</name>
<dbReference type="PANTHER" id="PTHR21614">
    <property type="entry name" value="SHORT COILED COIL PROTEIN"/>
    <property type="match status" value="1"/>
</dbReference>
<dbReference type="GO" id="GO:0005829">
    <property type="term" value="C:cytosol"/>
    <property type="evidence" value="ECO:0007669"/>
    <property type="project" value="UniProtKB-SubCell"/>
</dbReference>
<feature type="region of interest" description="Disordered" evidence="10">
    <location>
        <begin position="1"/>
        <end position="22"/>
    </location>
</feature>
<evidence type="ECO:0000256" key="6">
    <source>
        <dbReference type="ARBA" id="ARBA00022490"/>
    </source>
</evidence>
<evidence type="ECO:0000256" key="5">
    <source>
        <dbReference type="ARBA" id="ARBA00010880"/>
    </source>
</evidence>
<dbReference type="AlphaFoldDB" id="A0A507DWV6"/>
<gene>
    <name evidence="11" type="ORF">PhCBS80983_g04688</name>
</gene>
<evidence type="ECO:0000313" key="12">
    <source>
        <dbReference type="Proteomes" id="UP000318582"/>
    </source>
</evidence>
<protein>
    <recommendedName>
        <fullName evidence="13">Short coiled-coil protein</fullName>
    </recommendedName>
</protein>
<comment type="subcellular location">
    <subcellularLocation>
        <location evidence="3">Cytoplasm</location>
        <location evidence="3">Cytosol</location>
    </subcellularLocation>
    <subcellularLocation>
        <location evidence="2">Golgi apparatus membrane</location>
        <topology evidence="2">Peripheral membrane protein</topology>
        <orientation evidence="2">Cytoplasmic side</orientation>
    </subcellularLocation>
    <subcellularLocation>
        <location evidence="4">Golgi apparatus</location>
        <location evidence="4">trans-Golgi network</location>
    </subcellularLocation>
</comment>
<comment type="function">
    <text evidence="1">Positive regulator of amino acid starvation-induced autophagy.</text>
</comment>
<dbReference type="PANTHER" id="PTHR21614:SF0">
    <property type="entry name" value="GEO08385P1"/>
    <property type="match status" value="1"/>
</dbReference>
<dbReference type="Gene3D" id="1.20.5.170">
    <property type="match status" value="1"/>
</dbReference>
<dbReference type="GO" id="GO:0000139">
    <property type="term" value="C:Golgi membrane"/>
    <property type="evidence" value="ECO:0007669"/>
    <property type="project" value="UniProtKB-SubCell"/>
</dbReference>
<keyword evidence="12" id="KW-1185">Reference proteome</keyword>
<evidence type="ECO:0008006" key="13">
    <source>
        <dbReference type="Google" id="ProtNLM"/>
    </source>
</evidence>
<evidence type="ECO:0000256" key="4">
    <source>
        <dbReference type="ARBA" id="ARBA00004601"/>
    </source>
</evidence>
<dbReference type="Pfam" id="PF10224">
    <property type="entry name" value="DUF2205"/>
    <property type="match status" value="1"/>
</dbReference>
<evidence type="ECO:0000256" key="3">
    <source>
        <dbReference type="ARBA" id="ARBA00004514"/>
    </source>
</evidence>
<dbReference type="OrthoDB" id="2163284at2759"/>
<comment type="caution">
    <text evidence="11">The sequence shown here is derived from an EMBL/GenBank/DDBJ whole genome shotgun (WGS) entry which is preliminary data.</text>
</comment>
<evidence type="ECO:0000256" key="7">
    <source>
        <dbReference type="ARBA" id="ARBA00023034"/>
    </source>
</evidence>
<dbReference type="GO" id="GO:0005802">
    <property type="term" value="C:trans-Golgi network"/>
    <property type="evidence" value="ECO:0007669"/>
    <property type="project" value="TreeGrafter"/>
</dbReference>